<dbReference type="EMBL" id="VDEP01000246">
    <property type="protein sequence ID" value="KAA1118657.1"/>
    <property type="molecule type" value="Genomic_DNA"/>
</dbReference>
<comment type="caution">
    <text evidence="1">The sequence shown here is derived from an EMBL/GenBank/DDBJ whole genome shotgun (WGS) entry which is preliminary data.</text>
</comment>
<evidence type="ECO:0000313" key="1">
    <source>
        <dbReference type="EMBL" id="KAA1118657.1"/>
    </source>
</evidence>
<protein>
    <submittedName>
        <fullName evidence="1">Uncharacterized protein</fullName>
    </submittedName>
</protein>
<dbReference type="Proteomes" id="UP000325313">
    <property type="component" value="Unassembled WGS sequence"/>
</dbReference>
<organism evidence="1 2">
    <name type="scientific">Puccinia graminis f. sp. tritici</name>
    <dbReference type="NCBI Taxonomy" id="56615"/>
    <lineage>
        <taxon>Eukaryota</taxon>
        <taxon>Fungi</taxon>
        <taxon>Dikarya</taxon>
        <taxon>Basidiomycota</taxon>
        <taxon>Pucciniomycotina</taxon>
        <taxon>Pucciniomycetes</taxon>
        <taxon>Pucciniales</taxon>
        <taxon>Pucciniaceae</taxon>
        <taxon>Puccinia</taxon>
    </lineage>
</organism>
<gene>
    <name evidence="1" type="ORF">PGTUg99_016361</name>
</gene>
<proteinExistence type="predicted"/>
<evidence type="ECO:0000313" key="2">
    <source>
        <dbReference type="Proteomes" id="UP000325313"/>
    </source>
</evidence>
<accession>A0A5B0QZD1</accession>
<name>A0A5B0QZD1_PUCGR</name>
<dbReference type="AlphaFoldDB" id="A0A5B0QZD1"/>
<sequence length="70" mass="8307">MNALSEENQWITYLIEELWNNKIQPTEFNVDNQGLVDKIQNFGSNSKTKHLDIKGKWLRDLKKSNQINFQ</sequence>
<reference evidence="1 2" key="1">
    <citation type="submission" date="2019-05" db="EMBL/GenBank/DDBJ databases">
        <title>Emergence of the Ug99 lineage of the wheat stem rust pathogen through somatic hybridization.</title>
        <authorList>
            <person name="Li F."/>
            <person name="Upadhyaya N.M."/>
            <person name="Sperschneider J."/>
            <person name="Matny O."/>
            <person name="Nguyen-Phuc H."/>
            <person name="Mago R."/>
            <person name="Raley C."/>
            <person name="Miller M.E."/>
            <person name="Silverstein K.A.T."/>
            <person name="Henningsen E."/>
            <person name="Hirsch C.D."/>
            <person name="Visser B."/>
            <person name="Pretorius Z.A."/>
            <person name="Steffenson B.J."/>
            <person name="Schwessinger B."/>
            <person name="Dodds P.N."/>
            <person name="Figueroa M."/>
        </authorList>
    </citation>
    <scope>NUCLEOTIDE SEQUENCE [LARGE SCALE GENOMIC DNA]</scope>
    <source>
        <strain evidence="1 2">Ug99</strain>
    </source>
</reference>